<dbReference type="InterPro" id="IPR036388">
    <property type="entry name" value="WH-like_DNA-bd_sf"/>
</dbReference>
<evidence type="ECO:0000256" key="1">
    <source>
        <dbReference type="ARBA" id="ARBA00023015"/>
    </source>
</evidence>
<dbReference type="SUPFAM" id="SSF48008">
    <property type="entry name" value="GntR ligand-binding domain-like"/>
    <property type="match status" value="1"/>
</dbReference>
<dbReference type="SMART" id="SM00895">
    <property type="entry name" value="FCD"/>
    <property type="match status" value="1"/>
</dbReference>
<dbReference type="AlphaFoldDB" id="A0A3S3Z3R1"/>
<proteinExistence type="predicted"/>
<reference evidence="5 6" key="1">
    <citation type="submission" date="2018-12" db="EMBL/GenBank/DDBJ databases">
        <authorList>
            <person name="Li F."/>
        </authorList>
    </citation>
    <scope>NUCLEOTIDE SEQUENCE [LARGE SCALE GENOMIC DNA]</scope>
    <source>
        <strain evidence="5 6">11W25H-1</strain>
    </source>
</reference>
<evidence type="ECO:0000256" key="3">
    <source>
        <dbReference type="ARBA" id="ARBA00023163"/>
    </source>
</evidence>
<dbReference type="Gene3D" id="1.20.120.530">
    <property type="entry name" value="GntR ligand-binding domain-like"/>
    <property type="match status" value="1"/>
</dbReference>
<dbReference type="PANTHER" id="PTHR43537:SF5">
    <property type="entry name" value="UXU OPERON TRANSCRIPTIONAL REGULATOR"/>
    <property type="match status" value="1"/>
</dbReference>
<keyword evidence="1" id="KW-0805">Transcription regulation</keyword>
<name>A0A3S3Z3R1_9MICO</name>
<evidence type="ECO:0000313" key="5">
    <source>
        <dbReference type="EMBL" id="RWZ51059.1"/>
    </source>
</evidence>
<accession>A0A3S3Z3R1</accession>
<dbReference type="PANTHER" id="PTHR43537">
    <property type="entry name" value="TRANSCRIPTIONAL REGULATOR, GNTR FAMILY"/>
    <property type="match status" value="1"/>
</dbReference>
<dbReference type="EMBL" id="RZNB01000003">
    <property type="protein sequence ID" value="RWZ51059.1"/>
    <property type="molecule type" value="Genomic_DNA"/>
</dbReference>
<dbReference type="OrthoDB" id="7989071at2"/>
<organism evidence="5 6">
    <name type="scientific">Labedella phragmitis</name>
    <dbReference type="NCBI Taxonomy" id="2498849"/>
    <lineage>
        <taxon>Bacteria</taxon>
        <taxon>Bacillati</taxon>
        <taxon>Actinomycetota</taxon>
        <taxon>Actinomycetes</taxon>
        <taxon>Micrococcales</taxon>
        <taxon>Microbacteriaceae</taxon>
        <taxon>Labedella</taxon>
    </lineage>
</organism>
<dbReference type="SUPFAM" id="SSF46785">
    <property type="entry name" value="Winged helix' DNA-binding domain"/>
    <property type="match status" value="1"/>
</dbReference>
<dbReference type="InterPro" id="IPR008920">
    <property type="entry name" value="TF_FadR/GntR_C"/>
</dbReference>
<dbReference type="Pfam" id="PF00392">
    <property type="entry name" value="GntR"/>
    <property type="match status" value="1"/>
</dbReference>
<dbReference type="Pfam" id="PF07729">
    <property type="entry name" value="FCD"/>
    <property type="match status" value="1"/>
</dbReference>
<dbReference type="PROSITE" id="PS50949">
    <property type="entry name" value="HTH_GNTR"/>
    <property type="match status" value="1"/>
</dbReference>
<keyword evidence="2" id="KW-0238">DNA-binding</keyword>
<dbReference type="InterPro" id="IPR011711">
    <property type="entry name" value="GntR_C"/>
</dbReference>
<keyword evidence="6" id="KW-1185">Reference proteome</keyword>
<dbReference type="SMART" id="SM00345">
    <property type="entry name" value="HTH_GNTR"/>
    <property type="match status" value="1"/>
</dbReference>
<dbReference type="Proteomes" id="UP000288547">
    <property type="component" value="Unassembled WGS sequence"/>
</dbReference>
<dbReference type="Gene3D" id="1.10.10.10">
    <property type="entry name" value="Winged helix-like DNA-binding domain superfamily/Winged helix DNA-binding domain"/>
    <property type="match status" value="1"/>
</dbReference>
<sequence length="228" mass="24530">MTVMKTALDGLRQMISSGELGPGQRFPPEADLCSRLDVSRSSLREAVRVLDTLGVIEVRHGSGTYVSRLDPADVVRGFSLTVDLLPLDGLLQLFEIRRVLEGNAAAQAAARAPEGLVERLTALCDRMEASGDVSDVAELDDEFHEAISEAAGNPTVTSLIAVFRSRGRHYKIFDSDPSAPVKRTSDEGHRAIVEAIARRDPAAATAAAASHVARTEFWLSTLQPAPEN</sequence>
<dbReference type="CDD" id="cd07377">
    <property type="entry name" value="WHTH_GntR"/>
    <property type="match status" value="1"/>
</dbReference>
<comment type="caution">
    <text evidence="5">The sequence shown here is derived from an EMBL/GenBank/DDBJ whole genome shotgun (WGS) entry which is preliminary data.</text>
</comment>
<evidence type="ECO:0000256" key="2">
    <source>
        <dbReference type="ARBA" id="ARBA00023125"/>
    </source>
</evidence>
<dbReference type="RefSeq" id="WP_128495053.1">
    <property type="nucleotide sequence ID" value="NZ_RZNB01000003.1"/>
</dbReference>
<dbReference type="PRINTS" id="PR00035">
    <property type="entry name" value="HTHGNTR"/>
</dbReference>
<gene>
    <name evidence="5" type="ORF">ELQ90_09695</name>
</gene>
<dbReference type="GO" id="GO:0003700">
    <property type="term" value="F:DNA-binding transcription factor activity"/>
    <property type="evidence" value="ECO:0007669"/>
    <property type="project" value="InterPro"/>
</dbReference>
<keyword evidence="3" id="KW-0804">Transcription</keyword>
<protein>
    <submittedName>
        <fullName evidence="5">FadR family transcriptional regulator</fullName>
    </submittedName>
</protein>
<dbReference type="InterPro" id="IPR036390">
    <property type="entry name" value="WH_DNA-bd_sf"/>
</dbReference>
<dbReference type="InterPro" id="IPR000524">
    <property type="entry name" value="Tscrpt_reg_HTH_GntR"/>
</dbReference>
<evidence type="ECO:0000259" key="4">
    <source>
        <dbReference type="PROSITE" id="PS50949"/>
    </source>
</evidence>
<evidence type="ECO:0000313" key="6">
    <source>
        <dbReference type="Proteomes" id="UP000288547"/>
    </source>
</evidence>
<dbReference type="GO" id="GO:0003677">
    <property type="term" value="F:DNA binding"/>
    <property type="evidence" value="ECO:0007669"/>
    <property type="project" value="UniProtKB-KW"/>
</dbReference>
<feature type="domain" description="HTH gntR-type" evidence="4">
    <location>
        <begin position="1"/>
        <end position="69"/>
    </location>
</feature>